<comment type="caution">
    <text evidence="1">The sequence shown here is derived from an EMBL/GenBank/DDBJ whole genome shotgun (WGS) entry which is preliminary data.</text>
</comment>
<name>A0A1E5GJG7_9ENTE</name>
<proteinExistence type="predicted"/>
<gene>
    <name evidence="1" type="ORF">BCR25_19410</name>
</gene>
<sequence length="139" mass="15674">MKMAKSNFSKGSGAVDDVVKGKMNMAGKVHPKSGIKFDLDGFPIFDSKHTMKLDKADFLKSRGTHFDRASKDLYEKILKNKEFASQFSLEEIEIFKSGGVPKRFTWHHHQDSGVMHLVDRKLHRQTGHIGGFSIWGPGN</sequence>
<dbReference type="Pfam" id="PF12639">
    <property type="entry name" value="Colicin-DNase"/>
    <property type="match status" value="1"/>
</dbReference>
<evidence type="ECO:0000313" key="1">
    <source>
        <dbReference type="EMBL" id="OEG12781.1"/>
    </source>
</evidence>
<evidence type="ECO:0000313" key="2">
    <source>
        <dbReference type="Proteomes" id="UP000095094"/>
    </source>
</evidence>
<dbReference type="Proteomes" id="UP000095094">
    <property type="component" value="Unassembled WGS sequence"/>
</dbReference>
<protein>
    <recommendedName>
        <fullName evidence="3">HNH endonuclease</fullName>
    </recommendedName>
</protein>
<keyword evidence="2" id="KW-1185">Reference proteome</keyword>
<dbReference type="EMBL" id="MIJY01000026">
    <property type="protein sequence ID" value="OEG12781.1"/>
    <property type="molecule type" value="Genomic_DNA"/>
</dbReference>
<accession>A0A1E5GJG7</accession>
<dbReference type="AlphaFoldDB" id="A0A1E5GJG7"/>
<evidence type="ECO:0008006" key="3">
    <source>
        <dbReference type="Google" id="ProtNLM"/>
    </source>
</evidence>
<dbReference type="RefSeq" id="WP_069663891.1">
    <property type="nucleotide sequence ID" value="NZ_JBHUJJ010000001.1"/>
</dbReference>
<organism evidence="1 2">
    <name type="scientific">Enterococcus termitis</name>
    <dbReference type="NCBI Taxonomy" id="332950"/>
    <lineage>
        <taxon>Bacteria</taxon>
        <taxon>Bacillati</taxon>
        <taxon>Bacillota</taxon>
        <taxon>Bacilli</taxon>
        <taxon>Lactobacillales</taxon>
        <taxon>Enterococcaceae</taxon>
        <taxon>Enterococcus</taxon>
    </lineage>
</organism>
<reference evidence="2" key="1">
    <citation type="submission" date="2016-09" db="EMBL/GenBank/DDBJ databases">
        <authorList>
            <person name="Gulvik C.A."/>
        </authorList>
    </citation>
    <scope>NUCLEOTIDE SEQUENCE [LARGE SCALE GENOMIC DNA]</scope>
    <source>
        <strain evidence="2">LMG 8895</strain>
    </source>
</reference>